<dbReference type="Proteomes" id="UP000823775">
    <property type="component" value="Unassembled WGS sequence"/>
</dbReference>
<evidence type="ECO:0000256" key="11">
    <source>
        <dbReference type="RuleBase" id="RU369105"/>
    </source>
</evidence>
<comment type="function">
    <text evidence="1">Possible role could be the docking of the LHC I antenna complex to the core complex.</text>
</comment>
<dbReference type="EMBL" id="JACEIK010000444">
    <property type="protein sequence ID" value="MCD7457175.1"/>
    <property type="molecule type" value="Genomic_DNA"/>
</dbReference>
<evidence type="ECO:0000256" key="10">
    <source>
        <dbReference type="ARBA" id="ARBA00023136"/>
    </source>
</evidence>
<evidence type="ECO:0000256" key="2">
    <source>
        <dbReference type="ARBA" id="ARBA00004581"/>
    </source>
</evidence>
<keyword evidence="4 11" id="KW-0150">Chloroplast</keyword>
<evidence type="ECO:0000256" key="4">
    <source>
        <dbReference type="ARBA" id="ARBA00022528"/>
    </source>
</evidence>
<evidence type="ECO:0000313" key="13">
    <source>
        <dbReference type="Proteomes" id="UP000823775"/>
    </source>
</evidence>
<proteinExistence type="inferred from homology"/>
<keyword evidence="7" id="KW-0812">Transmembrane</keyword>
<comment type="caution">
    <text evidence="12">The sequence shown here is derived from an EMBL/GenBank/DDBJ whole genome shotgun (WGS) entry which is preliminary data.</text>
</comment>
<evidence type="ECO:0000313" key="12">
    <source>
        <dbReference type="EMBL" id="MCD7457175.1"/>
    </source>
</evidence>
<keyword evidence="8 11" id="KW-0603">Photosystem I</keyword>
<name>A0ABS8SE58_DATST</name>
<accession>A0ABS8SE58</accession>
<keyword evidence="9 11" id="KW-0793">Thylakoid</keyword>
<evidence type="ECO:0000256" key="5">
    <source>
        <dbReference type="ARBA" id="ARBA00022531"/>
    </source>
</evidence>
<keyword evidence="6 11" id="KW-0934">Plastid</keyword>
<comment type="subcellular location">
    <subcellularLocation>
        <location evidence="2 11">Plastid</location>
        <location evidence="2 11">Chloroplast thylakoid membrane</location>
        <topology evidence="2 11">Single-pass membrane protein</topology>
    </subcellularLocation>
</comment>
<keyword evidence="10" id="KW-0472">Membrane</keyword>
<comment type="similarity">
    <text evidence="3 11">Belongs to the psaH family.</text>
</comment>
<sequence>MYSLSRRDDLFRESLSRFPLNPGLVLWLQNMVTRVYTLTWKIWATPLDSGDLYGSDAPSPYNSLQSKFFETFAVFFHKERSVAQVLDIGWWLNSCLLQFNFCIRYPTNSKKAPTSTKA</sequence>
<comment type="function">
    <text evidence="11">Docking of the LHC I antenna complex to the core complex.</text>
</comment>
<evidence type="ECO:0000256" key="7">
    <source>
        <dbReference type="ARBA" id="ARBA00022692"/>
    </source>
</evidence>
<dbReference type="InterPro" id="IPR004928">
    <property type="entry name" value="PSI_PsaH"/>
</dbReference>
<keyword evidence="5 11" id="KW-0602">Photosynthesis</keyword>
<protein>
    <recommendedName>
        <fullName evidence="11">Photosystem I reaction center subunit VI</fullName>
        <shortName evidence="11">PSI-H</shortName>
    </recommendedName>
</protein>
<evidence type="ECO:0000256" key="9">
    <source>
        <dbReference type="ARBA" id="ARBA00023078"/>
    </source>
</evidence>
<organism evidence="12 13">
    <name type="scientific">Datura stramonium</name>
    <name type="common">Jimsonweed</name>
    <name type="synonym">Common thornapple</name>
    <dbReference type="NCBI Taxonomy" id="4076"/>
    <lineage>
        <taxon>Eukaryota</taxon>
        <taxon>Viridiplantae</taxon>
        <taxon>Streptophyta</taxon>
        <taxon>Embryophyta</taxon>
        <taxon>Tracheophyta</taxon>
        <taxon>Spermatophyta</taxon>
        <taxon>Magnoliopsida</taxon>
        <taxon>eudicotyledons</taxon>
        <taxon>Gunneridae</taxon>
        <taxon>Pentapetalae</taxon>
        <taxon>asterids</taxon>
        <taxon>lamiids</taxon>
        <taxon>Solanales</taxon>
        <taxon>Solanaceae</taxon>
        <taxon>Solanoideae</taxon>
        <taxon>Datureae</taxon>
        <taxon>Datura</taxon>
    </lineage>
</organism>
<gene>
    <name evidence="12" type="ORF">HAX54_034381</name>
</gene>
<evidence type="ECO:0000256" key="8">
    <source>
        <dbReference type="ARBA" id="ARBA00022836"/>
    </source>
</evidence>
<reference evidence="12 13" key="1">
    <citation type="journal article" date="2021" name="BMC Genomics">
        <title>Datura genome reveals duplications of psychoactive alkaloid biosynthetic genes and high mutation rate following tissue culture.</title>
        <authorList>
            <person name="Rajewski A."/>
            <person name="Carter-House D."/>
            <person name="Stajich J."/>
            <person name="Litt A."/>
        </authorList>
    </citation>
    <scope>NUCLEOTIDE SEQUENCE [LARGE SCALE GENOMIC DNA]</scope>
    <source>
        <strain evidence="12">AR-01</strain>
    </source>
</reference>
<keyword evidence="13" id="KW-1185">Reference proteome</keyword>
<evidence type="ECO:0000256" key="6">
    <source>
        <dbReference type="ARBA" id="ARBA00022640"/>
    </source>
</evidence>
<evidence type="ECO:0000256" key="1">
    <source>
        <dbReference type="ARBA" id="ARBA00002502"/>
    </source>
</evidence>
<evidence type="ECO:0000256" key="3">
    <source>
        <dbReference type="ARBA" id="ARBA00010155"/>
    </source>
</evidence>
<dbReference type="Pfam" id="PF03244">
    <property type="entry name" value="PSI_PsaH"/>
    <property type="match status" value="1"/>
</dbReference>